<dbReference type="InterPro" id="IPR011709">
    <property type="entry name" value="DEAD-box_helicase_OB_fold"/>
</dbReference>
<keyword evidence="3 8" id="KW-0347">Helicase</keyword>
<keyword evidence="9" id="KW-1185">Reference proteome</keyword>
<dbReference type="RefSeq" id="WP_160954370.1">
    <property type="nucleotide sequence ID" value="NZ_WWEQ01000110.1"/>
</dbReference>
<dbReference type="InterPro" id="IPR014001">
    <property type="entry name" value="Helicase_ATP-bd"/>
</dbReference>
<dbReference type="Pfam" id="PF00271">
    <property type="entry name" value="Helicase_C"/>
    <property type="match status" value="1"/>
</dbReference>
<dbReference type="EMBL" id="WWEQ01000110">
    <property type="protein sequence ID" value="MYM20970.1"/>
    <property type="molecule type" value="Genomic_DNA"/>
</dbReference>
<feature type="domain" description="Helicase ATP-binding" evidence="6">
    <location>
        <begin position="61"/>
        <end position="224"/>
    </location>
</feature>
<evidence type="ECO:0000256" key="1">
    <source>
        <dbReference type="ARBA" id="ARBA00022741"/>
    </source>
</evidence>
<organism evidence="8 9">
    <name type="scientific">Brevibacterium rongguiense</name>
    <dbReference type="NCBI Taxonomy" id="2695267"/>
    <lineage>
        <taxon>Bacteria</taxon>
        <taxon>Bacillati</taxon>
        <taxon>Actinomycetota</taxon>
        <taxon>Actinomycetes</taxon>
        <taxon>Micrococcales</taxon>
        <taxon>Brevibacteriaceae</taxon>
        <taxon>Brevibacterium</taxon>
    </lineage>
</organism>
<dbReference type="EC" id="3.6.4.13" evidence="8"/>
<dbReference type="GO" id="GO:0003724">
    <property type="term" value="F:RNA helicase activity"/>
    <property type="evidence" value="ECO:0007669"/>
    <property type="project" value="UniProtKB-EC"/>
</dbReference>
<dbReference type="InterPro" id="IPR027417">
    <property type="entry name" value="P-loop_NTPase"/>
</dbReference>
<dbReference type="AlphaFoldDB" id="A0A6N9HA55"/>
<keyword evidence="4" id="KW-0067">ATP-binding</keyword>
<evidence type="ECO:0000313" key="8">
    <source>
        <dbReference type="EMBL" id="MYM20970.1"/>
    </source>
</evidence>
<dbReference type="InterPro" id="IPR024590">
    <property type="entry name" value="HrpA_C"/>
</dbReference>
<evidence type="ECO:0000256" key="4">
    <source>
        <dbReference type="ARBA" id="ARBA00022840"/>
    </source>
</evidence>
<proteinExistence type="predicted"/>
<dbReference type="PROSITE" id="PS51194">
    <property type="entry name" value="HELICASE_CTER"/>
    <property type="match status" value="1"/>
</dbReference>
<name>A0A6N9HA55_9MICO</name>
<evidence type="ECO:0000313" key="9">
    <source>
        <dbReference type="Proteomes" id="UP000469215"/>
    </source>
</evidence>
<dbReference type="InterPro" id="IPR011545">
    <property type="entry name" value="DEAD/DEAH_box_helicase_dom"/>
</dbReference>
<evidence type="ECO:0000259" key="7">
    <source>
        <dbReference type="PROSITE" id="PS51194"/>
    </source>
</evidence>
<dbReference type="Proteomes" id="UP000469215">
    <property type="component" value="Unassembled WGS sequence"/>
</dbReference>
<dbReference type="GO" id="GO:0016787">
    <property type="term" value="F:hydrolase activity"/>
    <property type="evidence" value="ECO:0007669"/>
    <property type="project" value="UniProtKB-KW"/>
</dbReference>
<dbReference type="GO" id="GO:0005524">
    <property type="term" value="F:ATP binding"/>
    <property type="evidence" value="ECO:0007669"/>
    <property type="project" value="UniProtKB-KW"/>
</dbReference>
<dbReference type="InterPro" id="IPR010222">
    <property type="entry name" value="RNA_helicase_HrpA"/>
</dbReference>
<dbReference type="PANTHER" id="PTHR18934:SF99">
    <property type="entry name" value="ATP-DEPENDENT RNA HELICASE DHX37-RELATED"/>
    <property type="match status" value="1"/>
</dbReference>
<feature type="region of interest" description="Disordered" evidence="5">
    <location>
        <begin position="1064"/>
        <end position="1094"/>
    </location>
</feature>
<dbReference type="Pfam" id="PF21010">
    <property type="entry name" value="HA2_C"/>
    <property type="match status" value="1"/>
</dbReference>
<dbReference type="Pfam" id="PF11898">
    <property type="entry name" value="DUF3418"/>
    <property type="match status" value="1"/>
</dbReference>
<dbReference type="InterPro" id="IPR001650">
    <property type="entry name" value="Helicase_C-like"/>
</dbReference>
<keyword evidence="1" id="KW-0547">Nucleotide-binding</keyword>
<dbReference type="CDD" id="cd18791">
    <property type="entry name" value="SF2_C_RHA"/>
    <property type="match status" value="1"/>
</dbReference>
<feature type="compositionally biased region" description="Low complexity" evidence="5">
    <location>
        <begin position="634"/>
        <end position="644"/>
    </location>
</feature>
<dbReference type="SUPFAM" id="SSF52540">
    <property type="entry name" value="P-loop containing nucleoside triphosphate hydrolases"/>
    <property type="match status" value="1"/>
</dbReference>
<dbReference type="NCBIfam" id="TIGR01967">
    <property type="entry name" value="DEAH_box_HrpA"/>
    <property type="match status" value="1"/>
</dbReference>
<dbReference type="SMART" id="SM00487">
    <property type="entry name" value="DEXDc"/>
    <property type="match status" value="1"/>
</dbReference>
<feature type="region of interest" description="Disordered" evidence="5">
    <location>
        <begin position="1"/>
        <end position="40"/>
    </location>
</feature>
<dbReference type="Gene3D" id="1.20.120.1080">
    <property type="match status" value="1"/>
</dbReference>
<evidence type="ECO:0000259" key="6">
    <source>
        <dbReference type="PROSITE" id="PS51192"/>
    </source>
</evidence>
<gene>
    <name evidence="8" type="primary">hrpA</name>
    <name evidence="8" type="ORF">GSY69_13625</name>
</gene>
<dbReference type="SMART" id="SM00490">
    <property type="entry name" value="HELICc"/>
    <property type="match status" value="1"/>
</dbReference>
<feature type="non-terminal residue" evidence="8">
    <location>
        <position position="1094"/>
    </location>
</feature>
<dbReference type="PANTHER" id="PTHR18934">
    <property type="entry name" value="ATP-DEPENDENT RNA HELICASE"/>
    <property type="match status" value="1"/>
</dbReference>
<protein>
    <submittedName>
        <fullName evidence="8">ATP-dependent RNA helicase HrpA</fullName>
        <ecNumber evidence="8">3.6.4.13</ecNumber>
    </submittedName>
</protein>
<dbReference type="GO" id="GO:0003723">
    <property type="term" value="F:RNA binding"/>
    <property type="evidence" value="ECO:0007669"/>
    <property type="project" value="TreeGrafter"/>
</dbReference>
<dbReference type="SMART" id="SM00847">
    <property type="entry name" value="HA2"/>
    <property type="match status" value="1"/>
</dbReference>
<evidence type="ECO:0000256" key="5">
    <source>
        <dbReference type="SAM" id="MobiDB-lite"/>
    </source>
</evidence>
<feature type="domain" description="Helicase C-terminal" evidence="7">
    <location>
        <begin position="272"/>
        <end position="445"/>
    </location>
</feature>
<dbReference type="InterPro" id="IPR007502">
    <property type="entry name" value="Helicase-assoc_dom"/>
</dbReference>
<reference evidence="8 9" key="1">
    <citation type="submission" date="2020-01" db="EMBL/GenBank/DDBJ databases">
        <authorList>
            <person name="Deng T."/>
        </authorList>
    </citation>
    <scope>NUCLEOTIDE SEQUENCE [LARGE SCALE GENOMIC DNA]</scope>
    <source>
        <strain evidence="8 9">5221</strain>
    </source>
</reference>
<evidence type="ECO:0000256" key="3">
    <source>
        <dbReference type="ARBA" id="ARBA00022806"/>
    </source>
</evidence>
<dbReference type="Gene3D" id="3.40.50.300">
    <property type="entry name" value="P-loop containing nucleotide triphosphate hydrolases"/>
    <property type="match status" value="2"/>
</dbReference>
<keyword evidence="2 8" id="KW-0378">Hydrolase</keyword>
<evidence type="ECO:0000256" key="2">
    <source>
        <dbReference type="ARBA" id="ARBA00022801"/>
    </source>
</evidence>
<sequence>MHSAAHARGSAAGKVTWSGGRRGAPDSGGQVERRAAARRAVRPRLEYPPELPVSAEREEIAAAIRDNQVVIVAGETGSGKTTQLPKICMELGYGIEGMIGHTQPRRIAARAVASRLAEETRLELGHGIGYQVRFTSEVDDSTRVKVMTDGILLAELRHDPQLRAYDVIIIDEAHERSLNIDFLLGFLARLLPQRPDLKVIITSATIDPESFAAHFDNAPIIRVSGRTYPVELRYRPVGQEAADAAAGRAGEDDEEPAQDEPVVPDAADQLEGIIAAFDELRAEAPGDILVFLSGEREIRDAAEALEAHLQRGSAAARQWEIVPLFGRLSAGDQQRVFAPHSRPRVVLATNVAETSLTVPGIVYVIDAGTARISRYSNRTKVQRLPIEPISQASARQRAGRSGRTSPGIAIRLYSEADFAARPEYTDPEILRTNLASVILQMVSLGFARTEAEIASFPFLTPPEPKAVRDGRTLLAELGALTVDGGRLALTQLGRILARVPVDPRLARMILAGAQHDCAGEVTAIVAALSIQDPRERPAEHRGEADALHARFADARSDFLSYLHLWDWIQDQSARLSSSKFRRKCRAEYLNYVRIREWQDLVGQLRSMLGSAGVHVPRPPRLESNPALADEHEAPGGQKPAGAAPSDGKDKRRGAPRMERGKPAKRPYSQREADIHKSLITGLLSMFGVKVPEGRGDYQGARGTRMRIFPGSTLFKQGPDVIVAAELVETSRLWARTCAEVDPEWIVQAAGPLAKHQYGEPHWSTKTGSAMAYDRVSLYGVPLIGDRRVGYGAINPVEARELFIRHALIAGEWSAHHAFLQHNARALREAEELASRVRSRRLLAGDDVLFDFYDARLPETVVSAAHFESWWKTAQREDPGLLDISAESLLADDSEVSADVAADYPLQWELPGGASAKLRYAFEPGSSADGVTVELSEQAALGADPDLFTWQVPGLREELITALIRSLPKGKRRYFVPAPDVARAIRGELTPYEGALPRALADALSARAGGGELHDLVPITIAPEDFDLSRLPAHLRLSFAIVAGSGRRRRVLARGEDLRALQAQLRAAEGARPGQGRRSDSPAGQDSAAPGGQPP</sequence>
<dbReference type="FunFam" id="1.20.120.1080:FF:000005">
    <property type="entry name" value="ATP-dependent helicase HrpA"/>
    <property type="match status" value="1"/>
</dbReference>
<dbReference type="Pfam" id="PF00270">
    <property type="entry name" value="DEAD"/>
    <property type="match status" value="1"/>
</dbReference>
<dbReference type="InterPro" id="IPR003593">
    <property type="entry name" value="AAA+_ATPase"/>
</dbReference>
<feature type="compositionally biased region" description="Low complexity" evidence="5">
    <location>
        <begin position="1"/>
        <end position="13"/>
    </location>
</feature>
<feature type="region of interest" description="Disordered" evidence="5">
    <location>
        <begin position="241"/>
        <end position="262"/>
    </location>
</feature>
<dbReference type="Pfam" id="PF07717">
    <property type="entry name" value="OB_NTP_bind"/>
    <property type="match status" value="1"/>
</dbReference>
<feature type="region of interest" description="Disordered" evidence="5">
    <location>
        <begin position="611"/>
        <end position="671"/>
    </location>
</feature>
<dbReference type="SMART" id="SM00382">
    <property type="entry name" value="AAA"/>
    <property type="match status" value="1"/>
</dbReference>
<comment type="caution">
    <text evidence="8">The sequence shown here is derived from an EMBL/GenBank/DDBJ whole genome shotgun (WGS) entry which is preliminary data.</text>
</comment>
<accession>A0A6N9HA55</accession>
<dbReference type="PROSITE" id="PS51192">
    <property type="entry name" value="HELICASE_ATP_BIND_1"/>
    <property type="match status" value="1"/>
</dbReference>